<dbReference type="PROSITE" id="PS00111">
    <property type="entry name" value="PGLYCERATE_KINASE"/>
    <property type="match status" value="1"/>
</dbReference>
<dbReference type="KEGG" id="bwa:HLV38_02495"/>
<evidence type="ECO:0000256" key="7">
    <source>
        <dbReference type="ARBA" id="ARBA00022679"/>
    </source>
</evidence>
<evidence type="ECO:0000256" key="11">
    <source>
        <dbReference type="ARBA" id="ARBA00023152"/>
    </source>
</evidence>
<dbReference type="InterPro" id="IPR001576">
    <property type="entry name" value="Phosphoglycerate_kinase"/>
</dbReference>
<dbReference type="GO" id="GO:0006096">
    <property type="term" value="P:glycolytic process"/>
    <property type="evidence" value="ECO:0007669"/>
    <property type="project" value="UniProtKB-UniRule"/>
</dbReference>
<comment type="pathway">
    <text evidence="2 12">Carbohydrate degradation; glycolysis; pyruvate from D-glyceraldehyde 3-phosphate: step 2/5.</text>
</comment>
<reference evidence="17" key="1">
    <citation type="submission" date="2020-05" db="EMBL/GenBank/DDBJ databases">
        <title>Novel species in genus Nocardioides.</title>
        <authorList>
            <person name="Zhang G."/>
        </authorList>
    </citation>
    <scope>NUCLEOTIDE SEQUENCE [LARGE SCALE GENOMIC DNA]</scope>
    <source>
        <strain evidence="17">zg-1050</strain>
    </source>
</reference>
<name>A0A6M8J6V4_9ACTN</name>
<dbReference type="SUPFAM" id="SSF53748">
    <property type="entry name" value="Phosphoglycerate kinase"/>
    <property type="match status" value="1"/>
</dbReference>
<evidence type="ECO:0000256" key="8">
    <source>
        <dbReference type="ARBA" id="ARBA00022741"/>
    </source>
</evidence>
<feature type="binding site" evidence="12">
    <location>
        <position position="153"/>
    </location>
    <ligand>
        <name>substrate</name>
    </ligand>
</feature>
<comment type="similarity">
    <text evidence="3 12 15">Belongs to the phosphoglycerate kinase family.</text>
</comment>
<evidence type="ECO:0000256" key="3">
    <source>
        <dbReference type="ARBA" id="ARBA00008982"/>
    </source>
</evidence>
<dbReference type="Gene3D" id="3.40.50.1260">
    <property type="entry name" value="Phosphoglycerate kinase, N-terminal domain"/>
    <property type="match status" value="2"/>
</dbReference>
<dbReference type="PRINTS" id="PR00477">
    <property type="entry name" value="PHGLYCKINASE"/>
</dbReference>
<evidence type="ECO:0000313" key="17">
    <source>
        <dbReference type="Proteomes" id="UP000503297"/>
    </source>
</evidence>
<keyword evidence="10 12" id="KW-0067">ATP-binding</keyword>
<dbReference type="AlphaFoldDB" id="A0A6M8J6V4"/>
<dbReference type="FunFam" id="3.40.50.1260:FF:000003">
    <property type="entry name" value="Phosphoglycerate kinase"/>
    <property type="match status" value="1"/>
</dbReference>
<dbReference type="GO" id="GO:0006094">
    <property type="term" value="P:gluconeogenesis"/>
    <property type="evidence" value="ECO:0007669"/>
    <property type="project" value="TreeGrafter"/>
</dbReference>
<keyword evidence="7 12" id="KW-0808">Transferase</keyword>
<dbReference type="PANTHER" id="PTHR11406:SF23">
    <property type="entry name" value="PHOSPHOGLYCERATE KINASE 1, CHLOROPLASTIC-RELATED"/>
    <property type="match status" value="1"/>
</dbReference>
<feature type="binding site" evidence="13">
    <location>
        <position position="153"/>
    </location>
    <ligand>
        <name>(2R)-3-phosphoglycerate</name>
        <dbReference type="ChEBI" id="CHEBI:58272"/>
    </ligand>
</feature>
<feature type="binding site" evidence="12">
    <location>
        <position position="120"/>
    </location>
    <ligand>
        <name>substrate</name>
    </ligand>
</feature>
<dbReference type="GO" id="GO:0005829">
    <property type="term" value="C:cytosol"/>
    <property type="evidence" value="ECO:0007669"/>
    <property type="project" value="TreeGrafter"/>
</dbReference>
<dbReference type="CDD" id="cd00318">
    <property type="entry name" value="Phosphoglycerate_kinase"/>
    <property type="match status" value="1"/>
</dbReference>
<dbReference type="InterPro" id="IPR015824">
    <property type="entry name" value="Phosphoglycerate_kinase_N"/>
</dbReference>
<dbReference type="InterPro" id="IPR015911">
    <property type="entry name" value="Phosphoglycerate_kinase_CS"/>
</dbReference>
<evidence type="ECO:0000256" key="2">
    <source>
        <dbReference type="ARBA" id="ARBA00004838"/>
    </source>
</evidence>
<keyword evidence="17" id="KW-1185">Reference proteome</keyword>
<feature type="binding site" evidence="12">
    <location>
        <position position="37"/>
    </location>
    <ligand>
        <name>substrate</name>
    </ligand>
</feature>
<sequence>MTSIQTLDQLDARGKRVLVRVDFNVPVRDGQVADDTRITAALPTLRRLLDAGASLVLMSHRGRPAGTGFEERLSLAPVAAHLQGVLGASVSLAADVTGPDARARAAQLQPGQVLLLENLRFDAREKKNDAGFAAELAQLADAYVNDAFGTAHRAHASTAGVAALLPAFAGELLQREVATLTGMLDSPQRPFAAVVGGSKVSDKIQVLDALIERCDAVIVGGGMCFTFLLAQGLKVGASLSEPDWVERAAQLMERARERGVRLLLPTDVVVADRFAADAETRTVAADAIPAGWMGLDIGPDTCARYADELSRAATVFWNGPMGVFEMPAFAAGTRAVAQAIAESDARSIIGGGDSVAAVNAFGLADRMSFISTGGGASMELVEGRTLPGVAALDCTSAR</sequence>
<dbReference type="Proteomes" id="UP000503297">
    <property type="component" value="Chromosome"/>
</dbReference>
<dbReference type="PANTHER" id="PTHR11406">
    <property type="entry name" value="PHOSPHOGLYCERATE KINASE"/>
    <property type="match status" value="1"/>
</dbReference>
<dbReference type="RefSeq" id="WP_173164020.1">
    <property type="nucleotide sequence ID" value="NZ_CP053716.1"/>
</dbReference>
<dbReference type="GO" id="GO:0005524">
    <property type="term" value="F:ATP binding"/>
    <property type="evidence" value="ECO:0007669"/>
    <property type="project" value="UniProtKB-KW"/>
</dbReference>
<dbReference type="GO" id="GO:0004618">
    <property type="term" value="F:phosphoglycerate kinase activity"/>
    <property type="evidence" value="ECO:0007669"/>
    <property type="project" value="UniProtKB-UniRule"/>
</dbReference>
<comment type="catalytic activity">
    <reaction evidence="1 12 15">
        <text>(2R)-3-phosphoglycerate + ATP = (2R)-3-phospho-glyceroyl phosphate + ADP</text>
        <dbReference type="Rhea" id="RHEA:14801"/>
        <dbReference type="ChEBI" id="CHEBI:30616"/>
        <dbReference type="ChEBI" id="CHEBI:57604"/>
        <dbReference type="ChEBI" id="CHEBI:58272"/>
        <dbReference type="ChEBI" id="CHEBI:456216"/>
        <dbReference type="EC" id="2.7.2.3"/>
    </reaction>
</comment>
<evidence type="ECO:0000256" key="4">
    <source>
        <dbReference type="ARBA" id="ARBA00011245"/>
    </source>
</evidence>
<dbReference type="UniPathway" id="UPA00109">
    <property type="reaction ID" value="UER00185"/>
</dbReference>
<dbReference type="GO" id="GO:0043531">
    <property type="term" value="F:ADP binding"/>
    <property type="evidence" value="ECO:0007669"/>
    <property type="project" value="TreeGrafter"/>
</dbReference>
<keyword evidence="12" id="KW-0963">Cytoplasm</keyword>
<organism evidence="16 17">
    <name type="scientific">Berryella wangjianweii</name>
    <dbReference type="NCBI Taxonomy" id="2734634"/>
    <lineage>
        <taxon>Bacteria</taxon>
        <taxon>Bacillati</taxon>
        <taxon>Actinomycetota</taxon>
        <taxon>Coriobacteriia</taxon>
        <taxon>Eggerthellales</taxon>
        <taxon>Eggerthellaceae</taxon>
        <taxon>Berryella</taxon>
    </lineage>
</organism>
<feature type="binding site" evidence="13">
    <location>
        <position position="37"/>
    </location>
    <ligand>
        <name>(2R)-3-phosphoglycerate</name>
        <dbReference type="ChEBI" id="CHEBI:58272"/>
    </ligand>
</feature>
<feature type="binding site" evidence="12 14">
    <location>
        <begin position="351"/>
        <end position="354"/>
    </location>
    <ligand>
        <name>ATP</name>
        <dbReference type="ChEBI" id="CHEBI:30616"/>
    </ligand>
</feature>
<protein>
    <recommendedName>
        <fullName evidence="6 12">Phosphoglycerate kinase</fullName>
        <ecNumber evidence="5 12">2.7.2.3</ecNumber>
    </recommendedName>
</protein>
<keyword evidence="11 12" id="KW-0324">Glycolysis</keyword>
<comment type="subunit">
    <text evidence="4 12">Monomer.</text>
</comment>
<feature type="binding site" evidence="13">
    <location>
        <position position="120"/>
    </location>
    <ligand>
        <name>(2R)-3-phosphoglycerate</name>
        <dbReference type="ChEBI" id="CHEBI:58272"/>
    </ligand>
</feature>
<dbReference type="FunFam" id="3.40.50.1260:FF:000006">
    <property type="entry name" value="Phosphoglycerate kinase"/>
    <property type="match status" value="1"/>
</dbReference>
<dbReference type="EC" id="2.7.2.3" evidence="5 12"/>
<gene>
    <name evidence="12" type="primary">pgk</name>
    <name evidence="16" type="ORF">HLV38_02495</name>
</gene>
<dbReference type="InterPro" id="IPR036043">
    <property type="entry name" value="Phosphoglycerate_kinase_sf"/>
</dbReference>
<feature type="binding site" evidence="12 14">
    <location>
        <position position="325"/>
    </location>
    <ligand>
        <name>ATP</name>
        <dbReference type="ChEBI" id="CHEBI:30616"/>
    </ligand>
</feature>
<evidence type="ECO:0000256" key="9">
    <source>
        <dbReference type="ARBA" id="ARBA00022777"/>
    </source>
</evidence>
<feature type="binding site" evidence="12 13">
    <location>
        <begin position="60"/>
        <end position="63"/>
    </location>
    <ligand>
        <name>substrate</name>
    </ligand>
</feature>
<keyword evidence="9 12" id="KW-0418">Kinase</keyword>
<comment type="subcellular location">
    <subcellularLocation>
        <location evidence="12">Cytoplasm</location>
    </subcellularLocation>
</comment>
<evidence type="ECO:0000256" key="10">
    <source>
        <dbReference type="ARBA" id="ARBA00022840"/>
    </source>
</evidence>
<dbReference type="PIRSF" id="PIRSF000724">
    <property type="entry name" value="Pgk"/>
    <property type="match status" value="1"/>
</dbReference>
<evidence type="ECO:0000256" key="6">
    <source>
        <dbReference type="ARBA" id="ARBA00016471"/>
    </source>
</evidence>
<evidence type="ECO:0000256" key="1">
    <source>
        <dbReference type="ARBA" id="ARBA00000642"/>
    </source>
</evidence>
<feature type="binding site" evidence="12 14">
    <location>
        <position position="203"/>
    </location>
    <ligand>
        <name>ATP</name>
        <dbReference type="ChEBI" id="CHEBI:30616"/>
    </ligand>
</feature>
<evidence type="ECO:0000256" key="12">
    <source>
        <dbReference type="HAMAP-Rule" id="MF_00145"/>
    </source>
</evidence>
<feature type="binding site" evidence="12">
    <location>
        <position position="294"/>
    </location>
    <ligand>
        <name>ATP</name>
        <dbReference type="ChEBI" id="CHEBI:30616"/>
    </ligand>
</feature>
<evidence type="ECO:0000256" key="5">
    <source>
        <dbReference type="ARBA" id="ARBA00013061"/>
    </source>
</evidence>
<evidence type="ECO:0000256" key="15">
    <source>
        <dbReference type="RuleBase" id="RU000532"/>
    </source>
</evidence>
<feature type="binding site" evidence="12 13">
    <location>
        <begin position="22"/>
        <end position="24"/>
    </location>
    <ligand>
        <name>substrate</name>
    </ligand>
</feature>
<keyword evidence="8 12" id="KW-0547">Nucleotide-binding</keyword>
<evidence type="ECO:0000256" key="14">
    <source>
        <dbReference type="PIRSR" id="PIRSR000724-2"/>
    </source>
</evidence>
<evidence type="ECO:0000313" key="16">
    <source>
        <dbReference type="EMBL" id="QKF07119.1"/>
    </source>
</evidence>
<proteinExistence type="inferred from homology"/>
<dbReference type="HAMAP" id="MF_00145">
    <property type="entry name" value="Phosphoglyc_kinase"/>
    <property type="match status" value="1"/>
</dbReference>
<dbReference type="Pfam" id="PF00162">
    <property type="entry name" value="PGK"/>
    <property type="match status" value="1"/>
</dbReference>
<evidence type="ECO:0000256" key="13">
    <source>
        <dbReference type="PIRSR" id="PIRSR000724-1"/>
    </source>
</evidence>
<accession>A0A6M8J6V4</accession>
<dbReference type="EMBL" id="CP053716">
    <property type="protein sequence ID" value="QKF07119.1"/>
    <property type="molecule type" value="Genomic_DNA"/>
</dbReference>